<accession>A0A1G4K938</accession>
<dbReference type="EMBL" id="LT598452">
    <property type="protein sequence ID" value="SCV00593.1"/>
    <property type="molecule type" value="Genomic_DNA"/>
</dbReference>
<evidence type="ECO:0000313" key="2">
    <source>
        <dbReference type="EMBL" id="SCV00593.1"/>
    </source>
</evidence>
<keyword evidence="3" id="KW-1185">Reference proteome</keyword>
<sequence>MSDSDSDFGDFEGASDSEEQLMVSPEKLLETVLGPRQAMAYTNKKHDLSELIRDERPRVVYEQLVVLDPHLRPFQWRHSRLRSELLHTLQIEDVPETPKVTKVLDNALYKCLEPFLGNPESGNVSGIQSILGDKLLAPERLPTPKPTALELKIKDIDSLNEQELSETHDQLIDALLAVCGTIHEIREVRAQLDADKEMFEDLVTNLVGHTQRIRRDEIAKYNKKNKRSLKYGKKFKWVR</sequence>
<dbReference type="Proteomes" id="UP000189911">
    <property type="component" value="Chromosome F"/>
</dbReference>
<feature type="compositionally biased region" description="Acidic residues" evidence="1">
    <location>
        <begin position="1"/>
        <end position="19"/>
    </location>
</feature>
<organism evidence="2 3">
    <name type="scientific">Lachancea nothofagi CBS 11611</name>
    <dbReference type="NCBI Taxonomy" id="1266666"/>
    <lineage>
        <taxon>Eukaryota</taxon>
        <taxon>Fungi</taxon>
        <taxon>Dikarya</taxon>
        <taxon>Ascomycota</taxon>
        <taxon>Saccharomycotina</taxon>
        <taxon>Saccharomycetes</taxon>
        <taxon>Saccharomycetales</taxon>
        <taxon>Saccharomycetaceae</taxon>
        <taxon>Lachancea</taxon>
    </lineage>
</organism>
<gene>
    <name evidence="2" type="ORF">LANO_0F07646G</name>
</gene>
<reference evidence="3" key="1">
    <citation type="submission" date="2016-03" db="EMBL/GenBank/DDBJ databases">
        <authorList>
            <person name="Devillers Hugo."/>
        </authorList>
    </citation>
    <scope>NUCLEOTIDE SEQUENCE [LARGE SCALE GENOMIC DNA]</scope>
</reference>
<dbReference type="OrthoDB" id="5378975at2759"/>
<name>A0A1G4K938_9SACH</name>
<dbReference type="AlphaFoldDB" id="A0A1G4K938"/>
<feature type="region of interest" description="Disordered" evidence="1">
    <location>
        <begin position="1"/>
        <end position="21"/>
    </location>
</feature>
<evidence type="ECO:0000313" key="3">
    <source>
        <dbReference type="Proteomes" id="UP000189911"/>
    </source>
</evidence>
<proteinExistence type="predicted"/>
<protein>
    <submittedName>
        <fullName evidence="2">LANO_0F07646g1_1</fullName>
    </submittedName>
</protein>
<evidence type="ECO:0000256" key="1">
    <source>
        <dbReference type="SAM" id="MobiDB-lite"/>
    </source>
</evidence>